<feature type="domain" description="Kinesin motor" evidence="9">
    <location>
        <begin position="1"/>
        <end position="45"/>
    </location>
</feature>
<comment type="caution">
    <text evidence="7">Lacks conserved residue(s) required for the propagation of feature annotation.</text>
</comment>
<dbReference type="PROSITE" id="PS50067">
    <property type="entry name" value="KINESIN_MOTOR_2"/>
    <property type="match status" value="1"/>
</dbReference>
<keyword evidence="3" id="KW-0547">Nucleotide-binding</keyword>
<proteinExistence type="inferred from homology"/>
<keyword evidence="2" id="KW-0963">Cytoplasm</keyword>
<evidence type="ECO:0000256" key="2">
    <source>
        <dbReference type="ARBA" id="ARBA00022490"/>
    </source>
</evidence>
<dbReference type="SUPFAM" id="SSF52540">
    <property type="entry name" value="P-loop containing nucleoside triphosphate hydrolases"/>
    <property type="match status" value="1"/>
</dbReference>
<dbReference type="EMBL" id="VWZB01001210">
    <property type="protein sequence ID" value="NXF38543.1"/>
    <property type="molecule type" value="Genomic_DNA"/>
</dbReference>
<evidence type="ECO:0000313" key="10">
    <source>
        <dbReference type="EMBL" id="NXF38543.1"/>
    </source>
</evidence>
<dbReference type="GO" id="GO:0008574">
    <property type="term" value="F:plus-end-directed microtubule motor activity"/>
    <property type="evidence" value="ECO:0007669"/>
    <property type="project" value="TreeGrafter"/>
</dbReference>
<dbReference type="Proteomes" id="UP000538472">
    <property type="component" value="Unassembled WGS sequence"/>
</dbReference>
<comment type="caution">
    <text evidence="10">The sequence shown here is derived from an EMBL/GenBank/DDBJ whole genome shotgun (WGS) entry which is preliminary data.</text>
</comment>
<dbReference type="GO" id="GO:0005634">
    <property type="term" value="C:nucleus"/>
    <property type="evidence" value="ECO:0007669"/>
    <property type="project" value="TreeGrafter"/>
</dbReference>
<evidence type="ECO:0000256" key="3">
    <source>
        <dbReference type="ARBA" id="ARBA00022741"/>
    </source>
</evidence>
<dbReference type="GO" id="GO:0051231">
    <property type="term" value="P:spindle elongation"/>
    <property type="evidence" value="ECO:0007669"/>
    <property type="project" value="TreeGrafter"/>
</dbReference>
<protein>
    <submittedName>
        <fullName evidence="10">KIF11 protein</fullName>
    </submittedName>
</protein>
<dbReference type="Pfam" id="PF00225">
    <property type="entry name" value="Kinesin"/>
    <property type="match status" value="1"/>
</dbReference>
<keyword evidence="8" id="KW-0175">Coiled coil</keyword>
<comment type="subcellular location">
    <subcellularLocation>
        <location evidence="1">Cytoplasm</location>
        <location evidence="1">Cytoskeleton</location>
    </subcellularLocation>
</comment>
<dbReference type="InterPro" id="IPR047149">
    <property type="entry name" value="KIF11-like"/>
</dbReference>
<evidence type="ECO:0000313" key="11">
    <source>
        <dbReference type="Proteomes" id="UP000538472"/>
    </source>
</evidence>
<feature type="non-terminal residue" evidence="10">
    <location>
        <position position="354"/>
    </location>
</feature>
<gene>
    <name evidence="10" type="primary">Kif11_1</name>
    <name evidence="10" type="ORF">NYCBRA_R09783</name>
</gene>
<name>A0A7K8T8J9_9AVES</name>
<sequence length="354" mass="39983">KLTRILQDSLGGRTKTSIIATVSPASINLEETLSTLEYAHRAKNIMNKPEVNQKLTKKALIKEYTEEIERLKRDLVAAREKNGVYISLENYEALNGKLTIQEEQIAEYIDKISVMEEEVKRITELFTVSKNELEQCKTDLQIKEKELEETQKDLQETKVHLTEEEYVVSVLEKKKQKLHGTASKLLSTVEETTKDVSGLHAKLDRKKKKDQHNAIVQNTFAGQMNVKKNKIQDSVSENSLKQQQMLTSYTNFIGEQKKTSSSAATILASVVTASLKKIKELVSTEVSHVSEKIKKKKNLSLDCKAELLRLIVKEHTSGLGRALNSFTPIKKIVLGLNCHFQSNVKKYSAVADKV</sequence>
<organism evidence="10 11">
    <name type="scientific">Nyctibius bracteatus</name>
    <name type="common">Rufous potoo</name>
    <dbReference type="NCBI Taxonomy" id="48426"/>
    <lineage>
        <taxon>Eukaryota</taxon>
        <taxon>Metazoa</taxon>
        <taxon>Chordata</taxon>
        <taxon>Craniata</taxon>
        <taxon>Vertebrata</taxon>
        <taxon>Euteleostomi</taxon>
        <taxon>Archelosauria</taxon>
        <taxon>Archosauria</taxon>
        <taxon>Dinosauria</taxon>
        <taxon>Saurischia</taxon>
        <taxon>Theropoda</taxon>
        <taxon>Coelurosauria</taxon>
        <taxon>Aves</taxon>
        <taxon>Neognathae</taxon>
        <taxon>Neoaves</taxon>
        <taxon>Strisores</taxon>
        <taxon>Caprimulgiformes</taxon>
        <taxon>Nyctibiidae</taxon>
        <taxon>Nyctibius</taxon>
    </lineage>
</organism>
<evidence type="ECO:0000256" key="1">
    <source>
        <dbReference type="ARBA" id="ARBA00004245"/>
    </source>
</evidence>
<dbReference type="GO" id="GO:0072686">
    <property type="term" value="C:mitotic spindle"/>
    <property type="evidence" value="ECO:0007669"/>
    <property type="project" value="TreeGrafter"/>
</dbReference>
<feature type="coiled-coil region" evidence="8">
    <location>
        <begin position="54"/>
        <end position="164"/>
    </location>
</feature>
<dbReference type="GO" id="GO:0007018">
    <property type="term" value="P:microtubule-based movement"/>
    <property type="evidence" value="ECO:0007669"/>
    <property type="project" value="InterPro"/>
</dbReference>
<feature type="non-terminal residue" evidence="10">
    <location>
        <position position="1"/>
    </location>
</feature>
<dbReference type="PANTHER" id="PTHR47970">
    <property type="entry name" value="KINESIN-LIKE PROTEIN KIF11"/>
    <property type="match status" value="1"/>
</dbReference>
<dbReference type="InterPro" id="IPR036961">
    <property type="entry name" value="Kinesin_motor_dom_sf"/>
</dbReference>
<evidence type="ECO:0000256" key="5">
    <source>
        <dbReference type="ARBA" id="ARBA00023175"/>
    </source>
</evidence>
<evidence type="ECO:0000256" key="7">
    <source>
        <dbReference type="PROSITE-ProRule" id="PRU00283"/>
    </source>
</evidence>
<dbReference type="GO" id="GO:0008017">
    <property type="term" value="F:microtubule binding"/>
    <property type="evidence" value="ECO:0007669"/>
    <property type="project" value="InterPro"/>
</dbReference>
<reference evidence="10 11" key="1">
    <citation type="submission" date="2019-09" db="EMBL/GenBank/DDBJ databases">
        <title>Bird 10,000 Genomes (B10K) Project - Family phase.</title>
        <authorList>
            <person name="Zhang G."/>
        </authorList>
    </citation>
    <scope>NUCLEOTIDE SEQUENCE [LARGE SCALE GENOMIC DNA]</scope>
    <source>
        <strain evidence="10">B10K-CU-031-10</strain>
        <tissue evidence="10">Muscle</tissue>
    </source>
</reference>
<keyword evidence="6" id="KW-0206">Cytoskeleton</keyword>
<dbReference type="GO" id="GO:0005524">
    <property type="term" value="F:ATP binding"/>
    <property type="evidence" value="ECO:0007669"/>
    <property type="project" value="UniProtKB-KW"/>
</dbReference>
<comment type="similarity">
    <text evidence="7">Belongs to the TRAFAC class myosin-kinesin ATPase superfamily. Kinesin family.</text>
</comment>
<dbReference type="GO" id="GO:0005876">
    <property type="term" value="C:spindle microtubule"/>
    <property type="evidence" value="ECO:0007669"/>
    <property type="project" value="TreeGrafter"/>
</dbReference>
<dbReference type="Gene3D" id="3.40.850.10">
    <property type="entry name" value="Kinesin motor domain"/>
    <property type="match status" value="1"/>
</dbReference>
<evidence type="ECO:0000256" key="4">
    <source>
        <dbReference type="ARBA" id="ARBA00022840"/>
    </source>
</evidence>
<evidence type="ECO:0000256" key="8">
    <source>
        <dbReference type="SAM" id="Coils"/>
    </source>
</evidence>
<dbReference type="PANTHER" id="PTHR47970:SF26">
    <property type="entry name" value="KINESIN-LIKE PROTEIN KIF11"/>
    <property type="match status" value="1"/>
</dbReference>
<evidence type="ECO:0000256" key="6">
    <source>
        <dbReference type="ARBA" id="ARBA00023212"/>
    </source>
</evidence>
<keyword evidence="4" id="KW-0067">ATP-binding</keyword>
<accession>A0A7K8T8J9</accession>
<evidence type="ECO:0000259" key="9">
    <source>
        <dbReference type="PROSITE" id="PS50067"/>
    </source>
</evidence>
<dbReference type="GO" id="GO:0090307">
    <property type="term" value="P:mitotic spindle assembly"/>
    <property type="evidence" value="ECO:0007669"/>
    <property type="project" value="TreeGrafter"/>
</dbReference>
<keyword evidence="11" id="KW-1185">Reference proteome</keyword>
<dbReference type="InterPro" id="IPR027417">
    <property type="entry name" value="P-loop_NTPase"/>
</dbReference>
<dbReference type="AlphaFoldDB" id="A0A7K8T8J9"/>
<dbReference type="InterPro" id="IPR001752">
    <property type="entry name" value="Kinesin_motor_dom"/>
</dbReference>
<keyword evidence="5" id="KW-0505">Motor protein</keyword>